<keyword evidence="2" id="KW-0479">Metal-binding</keyword>
<sequence length="288" mass="30567">MAKIFPSRARIVEVGPRDGLQNEKQPIDIDTRVQLINKLADAGLSYIEVGSFVSPKWVPQMAGSDQVFAGIERKQGVHYIALTPNLRGYEQAVLARASEVAIFTTASEAFAQKNTNCSIAENLERFTPIIAQAKAQGMPVRGYISCIAGCPYEGDIPPEAVAQLAVKLIDMGCYEISLGDTIGSGTPEQISAILKVILQQVPADKLAVHFHDTNGRALENIRVALQSGITVIDSAIGGLGGCPYAEGASGNVATESVIGLLDELNIAHGINLPKLLQASAFITQALKS</sequence>
<comment type="caution">
    <text evidence="5">The sequence shown here is derived from an EMBL/GenBank/DDBJ whole genome shotgun (WGS) entry which is preliminary data.</text>
</comment>
<organism evidence="5 6">
    <name type="scientific">Zhongshania arctica</name>
    <dbReference type="NCBI Taxonomy" id="3238302"/>
    <lineage>
        <taxon>Bacteria</taxon>
        <taxon>Pseudomonadati</taxon>
        <taxon>Pseudomonadota</taxon>
        <taxon>Gammaproteobacteria</taxon>
        <taxon>Cellvibrionales</taxon>
        <taxon>Spongiibacteraceae</taxon>
        <taxon>Zhongshania</taxon>
    </lineage>
</organism>
<proteinExistence type="inferred from homology"/>
<evidence type="ECO:0000256" key="3">
    <source>
        <dbReference type="ARBA" id="ARBA00023239"/>
    </source>
</evidence>
<keyword evidence="3 5" id="KW-0456">Lyase</keyword>
<dbReference type="Gene3D" id="3.20.20.70">
    <property type="entry name" value="Aldolase class I"/>
    <property type="match status" value="1"/>
</dbReference>
<feature type="domain" description="Pyruvate carboxyltransferase" evidence="4">
    <location>
        <begin position="9"/>
        <end position="276"/>
    </location>
</feature>
<dbReference type="PANTHER" id="PTHR42738:SF7">
    <property type="entry name" value="HYDROXYMETHYLGLUTARYL-COA LYASE"/>
    <property type="match status" value="1"/>
</dbReference>
<comment type="similarity">
    <text evidence="1">Belongs to the HMG-CoA lyase family.</text>
</comment>
<dbReference type="Proteomes" id="UP001557484">
    <property type="component" value="Unassembled WGS sequence"/>
</dbReference>
<name>A0ABV3TWG1_9GAMM</name>
<evidence type="ECO:0000256" key="2">
    <source>
        <dbReference type="ARBA" id="ARBA00022723"/>
    </source>
</evidence>
<dbReference type="Pfam" id="PF00682">
    <property type="entry name" value="HMGL-like"/>
    <property type="match status" value="1"/>
</dbReference>
<evidence type="ECO:0000313" key="5">
    <source>
        <dbReference type="EMBL" id="MEX1665517.1"/>
    </source>
</evidence>
<dbReference type="CDD" id="cd07938">
    <property type="entry name" value="DRE_TIM_HMGL"/>
    <property type="match status" value="1"/>
</dbReference>
<dbReference type="InterPro" id="IPR000891">
    <property type="entry name" value="PYR_CT"/>
</dbReference>
<accession>A0ABV3TWG1</accession>
<dbReference type="GO" id="GO:0016829">
    <property type="term" value="F:lyase activity"/>
    <property type="evidence" value="ECO:0007669"/>
    <property type="project" value="UniProtKB-KW"/>
</dbReference>
<dbReference type="PROSITE" id="PS50991">
    <property type="entry name" value="PYR_CT"/>
    <property type="match status" value="1"/>
</dbReference>
<dbReference type="PANTHER" id="PTHR42738">
    <property type="entry name" value="HYDROXYMETHYLGLUTARYL-COA LYASE"/>
    <property type="match status" value="1"/>
</dbReference>
<evidence type="ECO:0000259" key="4">
    <source>
        <dbReference type="PROSITE" id="PS50991"/>
    </source>
</evidence>
<keyword evidence="6" id="KW-1185">Reference proteome</keyword>
<evidence type="ECO:0000256" key="1">
    <source>
        <dbReference type="ARBA" id="ARBA00009405"/>
    </source>
</evidence>
<protein>
    <submittedName>
        <fullName evidence="5">Hydroxymethylglutaryl-CoA lyase</fullName>
    </submittedName>
</protein>
<dbReference type="SUPFAM" id="SSF51569">
    <property type="entry name" value="Aldolase"/>
    <property type="match status" value="1"/>
</dbReference>
<dbReference type="RefSeq" id="WP_368375620.1">
    <property type="nucleotide sequence ID" value="NZ_JBFRYB010000001.1"/>
</dbReference>
<evidence type="ECO:0000313" key="6">
    <source>
        <dbReference type="Proteomes" id="UP001557484"/>
    </source>
</evidence>
<gene>
    <name evidence="5" type="ORF">AB4875_08445</name>
</gene>
<reference evidence="5 6" key="1">
    <citation type="journal article" date="2011" name="Int. J. Syst. Evol. Microbiol.">
        <title>Zhongshania antarctica gen. nov., sp. nov. and Zhongshania guokunii sp. nov., gammaproteobacteria respectively isolated from coastal attached (fast) ice and surface seawater of the Antarctic.</title>
        <authorList>
            <person name="Li H.J."/>
            <person name="Zhang X.Y."/>
            <person name="Chen C.X."/>
            <person name="Zhang Y.J."/>
            <person name="Gao Z.M."/>
            <person name="Yu Y."/>
            <person name="Chen X.L."/>
            <person name="Chen B."/>
            <person name="Zhang Y.Z."/>
        </authorList>
    </citation>
    <scope>NUCLEOTIDE SEQUENCE [LARGE SCALE GENOMIC DNA]</scope>
    <source>
        <strain evidence="5 6">R06B22</strain>
    </source>
</reference>
<dbReference type="EMBL" id="JBFRYB010000001">
    <property type="protein sequence ID" value="MEX1665517.1"/>
    <property type="molecule type" value="Genomic_DNA"/>
</dbReference>
<dbReference type="InterPro" id="IPR043594">
    <property type="entry name" value="HMGL"/>
</dbReference>
<dbReference type="InterPro" id="IPR013785">
    <property type="entry name" value="Aldolase_TIM"/>
</dbReference>
<dbReference type="NCBIfam" id="NF004283">
    <property type="entry name" value="PRK05692.1"/>
    <property type="match status" value="1"/>
</dbReference>